<dbReference type="Proteomes" id="UP000249754">
    <property type="component" value="Unassembled WGS sequence"/>
</dbReference>
<reference evidence="1 2" key="1">
    <citation type="submission" date="2018-06" db="EMBL/GenBank/DDBJ databases">
        <title>Genomic Encyclopedia of Archaeal and Bacterial Type Strains, Phase II (KMG-II): from individual species to whole genera.</title>
        <authorList>
            <person name="Goeker M."/>
        </authorList>
    </citation>
    <scope>NUCLEOTIDE SEQUENCE [LARGE SCALE GENOMIC DNA]</scope>
    <source>
        <strain evidence="1 2">DSM 14825</strain>
    </source>
</reference>
<gene>
    <name evidence="1" type="ORF">LY11_02224</name>
</gene>
<protein>
    <recommendedName>
        <fullName evidence="3">Restriction endonuclease</fullName>
    </recommendedName>
</protein>
<accession>A0A327SVE9</accession>
<proteinExistence type="predicted"/>
<comment type="caution">
    <text evidence="1">The sequence shown here is derived from an EMBL/GenBank/DDBJ whole genome shotgun (WGS) entry which is preliminary data.</text>
</comment>
<evidence type="ECO:0008006" key="3">
    <source>
        <dbReference type="Google" id="ProtNLM"/>
    </source>
</evidence>
<dbReference type="AlphaFoldDB" id="A0A327SVE9"/>
<dbReference type="OrthoDB" id="1096161at2"/>
<evidence type="ECO:0000313" key="1">
    <source>
        <dbReference type="EMBL" id="RAJ31724.1"/>
    </source>
</evidence>
<dbReference type="EMBL" id="QLLR01000008">
    <property type="protein sequence ID" value="RAJ31724.1"/>
    <property type="molecule type" value="Genomic_DNA"/>
</dbReference>
<dbReference type="RefSeq" id="WP_111633743.1">
    <property type="nucleotide sequence ID" value="NZ_QLLR01000008.1"/>
</dbReference>
<sequence length="227" mass="26163">MVGQLDIALISEFENCFQNNCLVLVGEAYKWLYENGNVTIDWDEETISANIFTFIDESEKAISYNISISDECRLYNKDILQNKKKAKAAPRIDLKLATNWIEGRKRICLYVEAKNLIENNCHKANRKSKIDAVRVRSRYIATGIDNFLSGEYPQNGLMLGYILEGTPDNIIDYINLTLVGSSRQNEQLKKVQIDVPYLENSYVSQHNDGFLLSHYFLNFSGEKQYYN</sequence>
<evidence type="ECO:0000313" key="2">
    <source>
        <dbReference type="Proteomes" id="UP000249754"/>
    </source>
</evidence>
<name>A0A327SVE9_9SPHI</name>
<organism evidence="1 2">
    <name type="scientific">Pedobacter cryoconitis</name>
    <dbReference type="NCBI Taxonomy" id="188932"/>
    <lineage>
        <taxon>Bacteria</taxon>
        <taxon>Pseudomonadati</taxon>
        <taxon>Bacteroidota</taxon>
        <taxon>Sphingobacteriia</taxon>
        <taxon>Sphingobacteriales</taxon>
        <taxon>Sphingobacteriaceae</taxon>
        <taxon>Pedobacter</taxon>
    </lineage>
</organism>